<sequence>MTAKLFFLITQLLLIFAGHDPASGPCSTSQVRCQDLESAFLYHQDVPGPCCFVTSPSFPILAPSPTKALLRQNLASGHGSTTRSMTAKLFFLITQLLLIFAGHDPASGPCSTSKVLCQDLASAFLYRHDAPGPHGFMTSPSLPMLAPSPPNALLRQNLASGHGSTTWSMTAKLFFLITQLLLIFAGHDPASGPCSTSQVRCQDRASAFLYQDAPGPRGFVTSPSFPMLAPSPTKALLRQNLASGHGSTTRSMTAKLFFLITQLLLIFFGHDPASVPCSTSQVRCQDLSSAFLYHQNAPGPRGFVTSPSFPMVAPSLTKALIRQNLARVQLHK</sequence>
<evidence type="ECO:0000256" key="1">
    <source>
        <dbReference type="SAM" id="SignalP"/>
    </source>
</evidence>
<dbReference type="EMBL" id="GIFC01016308">
    <property type="protein sequence ID" value="MXU98391.1"/>
    <property type="molecule type" value="Transcribed_RNA"/>
</dbReference>
<name>A0A6B0VA48_IXORI</name>
<accession>A0A6B0VA48</accession>
<dbReference type="AlphaFoldDB" id="A0A6B0VA48"/>
<feature type="signal peptide" evidence="1">
    <location>
        <begin position="1"/>
        <end position="17"/>
    </location>
</feature>
<feature type="chain" id="PRO_5025481634" evidence="1">
    <location>
        <begin position="18"/>
        <end position="332"/>
    </location>
</feature>
<proteinExistence type="predicted"/>
<reference evidence="2" key="1">
    <citation type="submission" date="2019-12" db="EMBL/GenBank/DDBJ databases">
        <title>An insight into the sialome of adult female Ixodes ricinus ticks feeding for 6 days.</title>
        <authorList>
            <person name="Perner J."/>
            <person name="Ribeiro J.M.C."/>
        </authorList>
    </citation>
    <scope>NUCLEOTIDE SEQUENCE</scope>
    <source>
        <strain evidence="2">Semi-engorged</strain>
        <tissue evidence="2">Salivary glands</tissue>
    </source>
</reference>
<protein>
    <submittedName>
        <fullName evidence="2">Putative secreted protein</fullName>
    </submittedName>
</protein>
<organism evidence="2">
    <name type="scientific">Ixodes ricinus</name>
    <name type="common">Common tick</name>
    <name type="synonym">Acarus ricinus</name>
    <dbReference type="NCBI Taxonomy" id="34613"/>
    <lineage>
        <taxon>Eukaryota</taxon>
        <taxon>Metazoa</taxon>
        <taxon>Ecdysozoa</taxon>
        <taxon>Arthropoda</taxon>
        <taxon>Chelicerata</taxon>
        <taxon>Arachnida</taxon>
        <taxon>Acari</taxon>
        <taxon>Parasitiformes</taxon>
        <taxon>Ixodida</taxon>
        <taxon>Ixodoidea</taxon>
        <taxon>Ixodidae</taxon>
        <taxon>Ixodinae</taxon>
        <taxon>Ixodes</taxon>
    </lineage>
</organism>
<keyword evidence="1" id="KW-0732">Signal</keyword>
<evidence type="ECO:0000313" key="2">
    <source>
        <dbReference type="EMBL" id="MXU98391.1"/>
    </source>
</evidence>